<feature type="coiled-coil region" evidence="3">
    <location>
        <begin position="360"/>
        <end position="390"/>
    </location>
</feature>
<evidence type="ECO:0000313" key="5">
    <source>
        <dbReference type="EMBL" id="CCE66127.1"/>
    </source>
</evidence>
<keyword evidence="6" id="KW-1185">Reference proteome</keyword>
<proteinExistence type="inferred from homology"/>
<sequence length="395" mass="44809">MPLNIIGTALIEGTDSVPYLNEFIKVSPFLAAGSLVKYWSRGVSNIWERNLHGKVFIVTGATSQSMGTAVVRKMAELGAQLIILTRNVDEWVTDWCEDLRNEAGNQLVYVEQCDISDLLQVRKFVTGWLDNSPPRRLDGVVIMSGDMEACGIPGFSNKTRKSSVDGLELQMSTNFAGIFHMLDLMQPSFKAQPPDRDVRIIFTTCFLQSLGDVNVEDPLWQNVPYNKNSLKFFASSKLQMSLCLLELQRRIFGDVRNRKGPDGVQRTGKNISFTVVQPGLMRSATLRRIISNGSVFSLIFLYCIILYPILWLFVKSGARGAETILCTLMTPELEEVNADETNSVRYYTECKTVKFVRKEFEDLELQKQLYDNTKKQIEEIEKQSAKKRNLSKKKR</sequence>
<dbReference type="AlphaFoldDB" id="G8C1U9"/>
<keyword evidence="3" id="KW-0175">Coiled coil</keyword>
<evidence type="ECO:0000256" key="4">
    <source>
        <dbReference type="SAM" id="Phobius"/>
    </source>
</evidence>
<accession>G8C1U9</accession>
<keyword evidence="4" id="KW-1133">Transmembrane helix</keyword>
<evidence type="ECO:0000256" key="1">
    <source>
        <dbReference type="ARBA" id="ARBA00006484"/>
    </source>
</evidence>
<evidence type="ECO:0008006" key="7">
    <source>
        <dbReference type="Google" id="ProtNLM"/>
    </source>
</evidence>
<gene>
    <name evidence="5" type="primary">TPHA0O01600</name>
    <name evidence="5" type="ordered locus">TPHA_0O01600</name>
</gene>
<dbReference type="Pfam" id="PF00106">
    <property type="entry name" value="adh_short"/>
    <property type="match status" value="1"/>
</dbReference>
<name>G8C1U9_TETPH</name>
<dbReference type="STRING" id="1071381.G8C1U9"/>
<comment type="similarity">
    <text evidence="1">Belongs to the short-chain dehydrogenases/reductases (SDR) family.</text>
</comment>
<keyword evidence="4" id="KW-0472">Membrane</keyword>
<keyword evidence="4" id="KW-0812">Transmembrane</keyword>
<dbReference type="HOGENOM" id="CLU_010194_44_1_1"/>
<dbReference type="OrthoDB" id="191979at2759"/>
<dbReference type="SUPFAM" id="SSF51735">
    <property type="entry name" value="NAD(P)-binding Rossmann-fold domains"/>
    <property type="match status" value="1"/>
</dbReference>
<dbReference type="InterPro" id="IPR002347">
    <property type="entry name" value="SDR_fam"/>
</dbReference>
<feature type="transmembrane region" description="Helical" evidence="4">
    <location>
        <begin position="295"/>
        <end position="314"/>
    </location>
</feature>
<dbReference type="EMBL" id="HE612870">
    <property type="protein sequence ID" value="CCE66127.1"/>
    <property type="molecule type" value="Genomic_DNA"/>
</dbReference>
<organism evidence="5 6">
    <name type="scientific">Tetrapisispora phaffii (strain ATCC 24235 / CBS 4417 / NBRC 1672 / NRRL Y-8282 / UCD 70-5)</name>
    <name type="common">Yeast</name>
    <name type="synonym">Fabospora phaffii</name>
    <dbReference type="NCBI Taxonomy" id="1071381"/>
    <lineage>
        <taxon>Eukaryota</taxon>
        <taxon>Fungi</taxon>
        <taxon>Dikarya</taxon>
        <taxon>Ascomycota</taxon>
        <taxon>Saccharomycotina</taxon>
        <taxon>Saccharomycetes</taxon>
        <taxon>Saccharomycetales</taxon>
        <taxon>Saccharomycetaceae</taxon>
        <taxon>Tetrapisispora</taxon>
    </lineage>
</organism>
<evidence type="ECO:0000313" key="6">
    <source>
        <dbReference type="Proteomes" id="UP000005666"/>
    </source>
</evidence>
<evidence type="ECO:0000256" key="2">
    <source>
        <dbReference type="ARBA" id="ARBA00023002"/>
    </source>
</evidence>
<dbReference type="GO" id="GO:0016491">
    <property type="term" value="F:oxidoreductase activity"/>
    <property type="evidence" value="ECO:0007669"/>
    <property type="project" value="UniProtKB-KW"/>
</dbReference>
<dbReference type="InterPro" id="IPR036291">
    <property type="entry name" value="NAD(P)-bd_dom_sf"/>
</dbReference>
<keyword evidence="2" id="KW-0560">Oxidoreductase</keyword>
<dbReference type="RefSeq" id="XP_003688561.1">
    <property type="nucleotide sequence ID" value="XM_003688513.1"/>
</dbReference>
<reference evidence="5 6" key="1">
    <citation type="journal article" date="2011" name="Proc. Natl. Acad. Sci. U.S.A.">
        <title>Evolutionary erosion of yeast sex chromosomes by mating-type switching accidents.</title>
        <authorList>
            <person name="Gordon J.L."/>
            <person name="Armisen D."/>
            <person name="Proux-Wera E."/>
            <person name="Oheigeartaigh S.S."/>
            <person name="Byrne K.P."/>
            <person name="Wolfe K.H."/>
        </authorList>
    </citation>
    <scope>NUCLEOTIDE SEQUENCE [LARGE SCALE GENOMIC DNA]</scope>
    <source>
        <strain evidence="6">ATCC 24235 / CBS 4417 / NBRC 1672 / NRRL Y-8282 / UCD 70-5</strain>
    </source>
</reference>
<dbReference type="Proteomes" id="UP000005666">
    <property type="component" value="Chromosome 15"/>
</dbReference>
<dbReference type="eggNOG" id="KOG1208">
    <property type="taxonomic scope" value="Eukaryota"/>
</dbReference>
<protein>
    <recommendedName>
        <fullName evidence="7">Ketoreductase (KR) domain-containing protein</fullName>
    </recommendedName>
</protein>
<dbReference type="Gene3D" id="3.40.50.720">
    <property type="entry name" value="NAD(P)-binding Rossmann-like Domain"/>
    <property type="match status" value="1"/>
</dbReference>
<evidence type="ECO:0000256" key="3">
    <source>
        <dbReference type="SAM" id="Coils"/>
    </source>
</evidence>
<dbReference type="GeneID" id="11530642"/>
<dbReference type="PANTHER" id="PTHR24320">
    <property type="entry name" value="RETINOL DEHYDROGENASE"/>
    <property type="match status" value="1"/>
</dbReference>
<dbReference type="OMA" id="NYLANYH"/>
<dbReference type="KEGG" id="tpf:TPHA_0O01600"/>
<dbReference type="PANTHER" id="PTHR24320:SF285">
    <property type="entry name" value="RETINOL DEHYDROGENASE 14"/>
    <property type="match status" value="1"/>
</dbReference>